<name>A0A511T1R3_MYXFU</name>
<comment type="caution">
    <text evidence="1">The sequence shown here is derived from an EMBL/GenBank/DDBJ whole genome shotgun (WGS) entry which is preliminary data.</text>
</comment>
<dbReference type="InterPro" id="IPR026497">
    <property type="entry name" value="GRASP-with-SPASM"/>
</dbReference>
<evidence type="ECO:0000313" key="3">
    <source>
        <dbReference type="Proteomes" id="UP000183760"/>
    </source>
</evidence>
<sequence length="335" mass="38544">MSRYFTCYACCIPVRGHTRSILCDLQQASFIFIPNVLVDILEMSREKTVEDIKAAYDHAHDAQIDSYFAFLLQKDYGFFTENPQRFPPMNLDWRNPRTLTNCLVDFDPASTHDLVDLNTQLSQLGCESLELRFFHALSLETLTQKLEPFRDSALRSISLVIGHHASLHPEALEALVVEHKRVKHITVHSSPERDEHRHVDLHTDLIFTREVITSEACCGNVSSQLFSCNVMSFTEALRFNSCLNRKLGIDTRGNIKNCPSMLKSFGALQSTPLAEVVAREDFQAIWRTTKDQVLVCQDCEFRYICQDCRAYVREPEQPLSKPAKCKYNPYEARWE</sequence>
<dbReference type="InterPro" id="IPR058240">
    <property type="entry name" value="rSAM_sf"/>
</dbReference>
<dbReference type="Gene3D" id="3.20.20.70">
    <property type="entry name" value="Aldolase class I"/>
    <property type="match status" value="1"/>
</dbReference>
<dbReference type="NCBIfam" id="TIGR04193">
    <property type="entry name" value="SPASM_w_grasp"/>
    <property type="match status" value="1"/>
</dbReference>
<dbReference type="Proteomes" id="UP000321514">
    <property type="component" value="Unassembled WGS sequence"/>
</dbReference>
<dbReference type="RefSeq" id="WP_074956468.1">
    <property type="nucleotide sequence ID" value="NZ_BJXR01000027.1"/>
</dbReference>
<organism evidence="1 4">
    <name type="scientific">Myxococcus fulvus</name>
    <dbReference type="NCBI Taxonomy" id="33"/>
    <lineage>
        <taxon>Bacteria</taxon>
        <taxon>Pseudomonadati</taxon>
        <taxon>Myxococcota</taxon>
        <taxon>Myxococcia</taxon>
        <taxon>Myxococcales</taxon>
        <taxon>Cystobacterineae</taxon>
        <taxon>Myxococcaceae</taxon>
        <taxon>Myxococcus</taxon>
    </lineage>
</organism>
<evidence type="ECO:0000313" key="2">
    <source>
        <dbReference type="EMBL" id="SEU23013.1"/>
    </source>
</evidence>
<dbReference type="Proteomes" id="UP000183760">
    <property type="component" value="Unassembled WGS sequence"/>
</dbReference>
<dbReference type="AlphaFoldDB" id="A0A511T1R3"/>
<reference evidence="1 4" key="2">
    <citation type="submission" date="2019-07" db="EMBL/GenBank/DDBJ databases">
        <title>Whole genome shotgun sequence of Myxococcus fulvus NBRC 100333.</title>
        <authorList>
            <person name="Hosoyama A."/>
            <person name="Uohara A."/>
            <person name="Ohji S."/>
            <person name="Ichikawa N."/>
        </authorList>
    </citation>
    <scope>NUCLEOTIDE SEQUENCE [LARGE SCALE GENOMIC DNA]</scope>
    <source>
        <strain evidence="1 4">NBRC 100333</strain>
    </source>
</reference>
<proteinExistence type="predicted"/>
<dbReference type="OrthoDB" id="9810775at2"/>
<dbReference type="InterPro" id="IPR013785">
    <property type="entry name" value="Aldolase_TIM"/>
</dbReference>
<gene>
    <name evidence="1" type="ORF">MFU01_31360</name>
    <name evidence="2" type="ORF">SAMN05443572_106479</name>
</gene>
<dbReference type="EMBL" id="BJXR01000027">
    <property type="protein sequence ID" value="GEN08099.1"/>
    <property type="molecule type" value="Genomic_DNA"/>
</dbReference>
<dbReference type="SUPFAM" id="SSF102114">
    <property type="entry name" value="Radical SAM enzymes"/>
    <property type="match status" value="1"/>
</dbReference>
<evidence type="ECO:0000313" key="4">
    <source>
        <dbReference type="Proteomes" id="UP000321514"/>
    </source>
</evidence>
<reference evidence="2 3" key="1">
    <citation type="submission" date="2016-10" db="EMBL/GenBank/DDBJ databases">
        <authorList>
            <person name="Varghese N."/>
            <person name="Submissions S."/>
        </authorList>
    </citation>
    <scope>NUCLEOTIDE SEQUENCE [LARGE SCALE GENOMIC DNA]</scope>
    <source>
        <strain evidence="2 3">DSM 16525</strain>
    </source>
</reference>
<protein>
    <submittedName>
        <fullName evidence="2">SPASM domain peptide maturase, grasp-with-spasm system</fullName>
    </submittedName>
</protein>
<keyword evidence="3" id="KW-1185">Reference proteome</keyword>
<evidence type="ECO:0000313" key="1">
    <source>
        <dbReference type="EMBL" id="GEN08099.1"/>
    </source>
</evidence>
<dbReference type="EMBL" id="FOIB01000006">
    <property type="protein sequence ID" value="SEU23013.1"/>
    <property type="molecule type" value="Genomic_DNA"/>
</dbReference>
<accession>A0A511T1R3</accession>